<evidence type="ECO:0000313" key="5">
    <source>
        <dbReference type="Proteomes" id="UP000487268"/>
    </source>
</evidence>
<evidence type="ECO:0000256" key="1">
    <source>
        <dbReference type="ARBA" id="ARBA00009129"/>
    </source>
</evidence>
<dbReference type="Gene3D" id="1.10.1470.10">
    <property type="entry name" value="YjbJ"/>
    <property type="match status" value="1"/>
</dbReference>
<evidence type="ECO:0000259" key="3">
    <source>
        <dbReference type="Pfam" id="PF05532"/>
    </source>
</evidence>
<feature type="region of interest" description="Disordered" evidence="2">
    <location>
        <begin position="1"/>
        <end position="71"/>
    </location>
</feature>
<organism evidence="4 5">
    <name type="scientific">Actinomadura macrotermitis</name>
    <dbReference type="NCBI Taxonomy" id="2585200"/>
    <lineage>
        <taxon>Bacteria</taxon>
        <taxon>Bacillati</taxon>
        <taxon>Actinomycetota</taxon>
        <taxon>Actinomycetes</taxon>
        <taxon>Streptosporangiales</taxon>
        <taxon>Thermomonosporaceae</taxon>
        <taxon>Actinomadura</taxon>
    </lineage>
</organism>
<accession>A0A7K0C0W6</accession>
<comment type="similarity">
    <text evidence="1">Belongs to the UPF0337 (CsbD) family.</text>
</comment>
<feature type="compositionally biased region" description="Basic and acidic residues" evidence="2">
    <location>
        <begin position="1"/>
        <end position="11"/>
    </location>
</feature>
<dbReference type="EMBL" id="WEGH01000003">
    <property type="protein sequence ID" value="MQY06712.1"/>
    <property type="molecule type" value="Genomic_DNA"/>
</dbReference>
<reference evidence="4 5" key="1">
    <citation type="submission" date="2019-10" db="EMBL/GenBank/DDBJ databases">
        <title>Actinomadura rubteroloni sp. nov. and Actinomadura macrotermitis sp. nov., isolated from the gut of fungus growing-termite Macrotermes natalensis.</title>
        <authorList>
            <person name="Benndorf R."/>
            <person name="Martin K."/>
            <person name="Kuefner M."/>
            <person name="De Beer W."/>
            <person name="Kaster A.-K."/>
            <person name="Vollmers J."/>
            <person name="Poulsen M."/>
            <person name="Beemelmanns C."/>
        </authorList>
    </citation>
    <scope>NUCLEOTIDE SEQUENCE [LARGE SCALE GENOMIC DNA]</scope>
    <source>
        <strain evidence="4 5">RB68</strain>
    </source>
</reference>
<evidence type="ECO:0000313" key="4">
    <source>
        <dbReference type="EMBL" id="MQY06712.1"/>
    </source>
</evidence>
<dbReference type="Pfam" id="PF05532">
    <property type="entry name" value="CsbD"/>
    <property type="match status" value="1"/>
</dbReference>
<feature type="domain" description="CsbD-like" evidence="3">
    <location>
        <begin position="5"/>
        <end position="51"/>
    </location>
</feature>
<dbReference type="Proteomes" id="UP000487268">
    <property type="component" value="Unassembled WGS sequence"/>
</dbReference>
<dbReference type="SUPFAM" id="SSF69047">
    <property type="entry name" value="Hypothetical protein YjbJ"/>
    <property type="match status" value="1"/>
</dbReference>
<dbReference type="RefSeq" id="WP_328594680.1">
    <property type="nucleotide sequence ID" value="NZ_WEGH01000003.1"/>
</dbReference>
<proteinExistence type="inferred from homology"/>
<comment type="caution">
    <text evidence="4">The sequence shown here is derived from an EMBL/GenBank/DDBJ whole genome shotgun (WGS) entry which is preliminary data.</text>
</comment>
<dbReference type="InterPro" id="IPR008462">
    <property type="entry name" value="CsbD"/>
</dbReference>
<dbReference type="AlphaFoldDB" id="A0A7K0C0W6"/>
<feature type="compositionally biased region" description="Basic and acidic residues" evidence="2">
    <location>
        <begin position="36"/>
        <end position="71"/>
    </location>
</feature>
<name>A0A7K0C0W6_9ACTN</name>
<evidence type="ECO:0000256" key="2">
    <source>
        <dbReference type="SAM" id="MobiDB-lite"/>
    </source>
</evidence>
<sequence length="71" mass="7677">MSIGDKTDRYAGKAKQAAGKATRNRQLEGEGQADQVKARANERVDDAKEKAGAAADKIKGVFNSARDDDRR</sequence>
<keyword evidence="5" id="KW-1185">Reference proteome</keyword>
<gene>
    <name evidence="4" type="ORF">ACRB68_48070</name>
</gene>
<dbReference type="InterPro" id="IPR036629">
    <property type="entry name" value="YjbJ_sf"/>
</dbReference>
<protein>
    <recommendedName>
        <fullName evidence="3">CsbD-like domain-containing protein</fullName>
    </recommendedName>
</protein>